<evidence type="ECO:0000313" key="6">
    <source>
        <dbReference type="EMBL" id="MFC0582854.1"/>
    </source>
</evidence>
<dbReference type="PANTHER" id="PTHR30024">
    <property type="entry name" value="ALIPHATIC SULFONATES-BINDING PROTEIN-RELATED"/>
    <property type="match status" value="1"/>
</dbReference>
<keyword evidence="7" id="KW-1185">Reference proteome</keyword>
<evidence type="ECO:0000256" key="4">
    <source>
        <dbReference type="SAM" id="SignalP"/>
    </source>
</evidence>
<feature type="domain" description="SsuA/THI5-like" evidence="5">
    <location>
        <begin position="54"/>
        <end position="264"/>
    </location>
</feature>
<evidence type="ECO:0000259" key="5">
    <source>
        <dbReference type="Pfam" id="PF09084"/>
    </source>
</evidence>
<keyword evidence="3 4" id="KW-0732">Signal</keyword>
<proteinExistence type="inferred from homology"/>
<reference evidence="6 7" key="1">
    <citation type="submission" date="2024-09" db="EMBL/GenBank/DDBJ databases">
        <authorList>
            <person name="Sun Q."/>
            <person name="Mori K."/>
        </authorList>
    </citation>
    <scope>NUCLEOTIDE SEQUENCE [LARGE SCALE GENOMIC DNA]</scope>
    <source>
        <strain evidence="6 7">NCAIM B.02604</strain>
    </source>
</reference>
<comment type="similarity">
    <text evidence="2">Belongs to the bacterial solute-binding protein SsuA/TauA family.</text>
</comment>
<feature type="signal peptide" evidence="4">
    <location>
        <begin position="1"/>
        <end position="23"/>
    </location>
</feature>
<comment type="subcellular location">
    <subcellularLocation>
        <location evidence="1">Periplasm</location>
    </subcellularLocation>
</comment>
<accession>A0ABV6PCL2</accession>
<dbReference type="PANTHER" id="PTHR30024:SF47">
    <property type="entry name" value="TAURINE-BINDING PERIPLASMIC PROTEIN"/>
    <property type="match status" value="1"/>
</dbReference>
<gene>
    <name evidence="6" type="ORF">ACFFFR_10790</name>
</gene>
<dbReference type="Pfam" id="PF09084">
    <property type="entry name" value="NMT1"/>
    <property type="match status" value="1"/>
</dbReference>
<dbReference type="PROSITE" id="PS51257">
    <property type="entry name" value="PROKAR_LIPOPROTEIN"/>
    <property type="match status" value="1"/>
</dbReference>
<dbReference type="SUPFAM" id="SSF53850">
    <property type="entry name" value="Periplasmic binding protein-like II"/>
    <property type="match status" value="1"/>
</dbReference>
<evidence type="ECO:0000256" key="2">
    <source>
        <dbReference type="ARBA" id="ARBA00010742"/>
    </source>
</evidence>
<comment type="caution">
    <text evidence="6">The sequence shown here is derived from an EMBL/GenBank/DDBJ whole genome shotgun (WGS) entry which is preliminary data.</text>
</comment>
<dbReference type="InterPro" id="IPR015168">
    <property type="entry name" value="SsuA/THI5"/>
</dbReference>
<protein>
    <submittedName>
        <fullName evidence="6">ABC transporter substrate-binding protein</fullName>
    </submittedName>
</protein>
<organism evidence="6 7">
    <name type="scientific">Micrococcoides hystricis</name>
    <dbReference type="NCBI Taxonomy" id="1572761"/>
    <lineage>
        <taxon>Bacteria</taxon>
        <taxon>Bacillati</taxon>
        <taxon>Actinomycetota</taxon>
        <taxon>Actinomycetes</taxon>
        <taxon>Micrococcales</taxon>
        <taxon>Micrococcaceae</taxon>
        <taxon>Micrococcoides</taxon>
    </lineage>
</organism>
<evidence type="ECO:0000256" key="3">
    <source>
        <dbReference type="ARBA" id="ARBA00022729"/>
    </source>
</evidence>
<evidence type="ECO:0000256" key="1">
    <source>
        <dbReference type="ARBA" id="ARBA00004418"/>
    </source>
</evidence>
<name>A0ABV6PCL2_9MICC</name>
<evidence type="ECO:0000313" key="7">
    <source>
        <dbReference type="Proteomes" id="UP001589862"/>
    </source>
</evidence>
<dbReference type="EMBL" id="JBHLUB010000032">
    <property type="protein sequence ID" value="MFC0582854.1"/>
    <property type="molecule type" value="Genomic_DNA"/>
</dbReference>
<feature type="chain" id="PRO_5045887535" evidence="4">
    <location>
        <begin position="24"/>
        <end position="321"/>
    </location>
</feature>
<dbReference type="RefSeq" id="WP_377460345.1">
    <property type="nucleotide sequence ID" value="NZ_JBHLUB010000032.1"/>
</dbReference>
<dbReference type="Gene3D" id="3.40.190.10">
    <property type="entry name" value="Periplasmic binding protein-like II"/>
    <property type="match status" value="2"/>
</dbReference>
<dbReference type="Proteomes" id="UP001589862">
    <property type="component" value="Unassembled WGS sequence"/>
</dbReference>
<sequence>MKKGLLKSMAVGAIALLGLTACGSGGGNDAAESETTKITVGVLSIAPSVAMEYGIQEGIFEKHGLEVELQTGQGGAAMLPAVSTGQMQFAVGNPLSVLTAADKGMDMRIVTGYSNSKADGDDINGVVVRKDSNIKEWADLEGNTTAVNALKTQGDLTILASTEKAGGDPSKLNFSEMPFPDMPAQLERGNMDAMWAPEPVLSMALADEDNELLGYPNQEAIPGMPTMVSFTSGNYAEENPEVIEKFQAAMKETLSAAQENDQDARALLPDFVNMDKDLAENMNMEDWDGEIPTDQLQELADFAVKFEFLGKDPDMDKVLLK</sequence>